<dbReference type="KEGG" id="syn:sll5036"/>
<dbReference type="InParanoid" id="Q6ZEU4"/>
<comment type="catalytic activity">
    <reaction evidence="9">
        <text>n a quinone + n hydrogen sulfide + n H(+) = polysulfur(n-2) + n a quinol</text>
        <dbReference type="Rhea" id="RHEA:30239"/>
        <dbReference type="Rhea" id="RHEA-COMP:19475"/>
        <dbReference type="ChEBI" id="CHEBI:15378"/>
        <dbReference type="ChEBI" id="CHEBI:17909"/>
        <dbReference type="ChEBI" id="CHEBI:24646"/>
        <dbReference type="ChEBI" id="CHEBI:29919"/>
        <dbReference type="ChEBI" id="CHEBI:132124"/>
        <dbReference type="EC" id="1.8.5.4"/>
    </reaction>
</comment>
<evidence type="ECO:0000313" key="17">
    <source>
        <dbReference type="Proteomes" id="UP000001425"/>
    </source>
</evidence>
<gene>
    <name evidence="16" type="ordered locus">sll5036</name>
</gene>
<keyword evidence="3" id="KW-0285">Flavoprotein</keyword>
<dbReference type="SUPFAM" id="SSF51905">
    <property type="entry name" value="FAD/NAD(P)-binding domain"/>
    <property type="match status" value="2"/>
</dbReference>
<dbReference type="AlphaFoldDB" id="Q6ZEU4"/>
<dbReference type="EnsemblBacteria" id="BAD01806">
    <property type="protein sequence ID" value="BAD01806"/>
    <property type="gene ID" value="BAD01806"/>
</dbReference>
<dbReference type="SMR" id="Q6ZEU4"/>
<dbReference type="PANTHER" id="PTHR43755:SF1">
    <property type="entry name" value="FAD-DEPENDENT PYRIDINE NUCLEOTIDE-DISULPHIDE OXIDOREDUCTASE"/>
    <property type="match status" value="1"/>
</dbReference>
<keyword evidence="7" id="KW-0560">Oxidoreductase</keyword>
<dbReference type="Proteomes" id="UP000001425">
    <property type="component" value="Plasmid pSYSM"/>
</dbReference>
<sequence length="428" mass="46797">MAQIVVIGAGLGGLPAAYELRHYLGKAHQVILISEFPQFTFVPGLVQVGLGHIPLDHMQLNVPMLAKRHGFKWVQGKVQKIDPLQKRIYTHETLNYDYLIIASGAELANDLVPGLGIYTHSICTPSHVLEARTAWETFCQQPGDLVVGAAPGTGCFGPAYEYVLLAEADLRRRGIRDQVKITYITPEPYIGHLGIANMAHSQTLTEALMNKRGIATLTNAQIVNISSDHIFLADGQSFGFAYSMILPAFRGAKFVKASGLGNERGFLPVLPTMRHRDYPEIYGVGVSVHLGQINDTQVSIGTPKSGQMTEAMAMVAAHNIAVELGSIAKPLQVPTLEALCFAEYGDTGIAYIAAPVLPDRLTGKRRYSYAIKGIWVNWAKAAFEKYFLAKMRLGVGLPWFEKLGLRLLFGLSMSRPAMAEDIVQPVNV</sequence>
<feature type="domain" description="FAD/NAD(P)-binding" evidence="15">
    <location>
        <begin position="3"/>
        <end position="285"/>
    </location>
</feature>
<dbReference type="Pfam" id="PF07992">
    <property type="entry name" value="Pyr_redox_2"/>
    <property type="match status" value="1"/>
</dbReference>
<evidence type="ECO:0000256" key="1">
    <source>
        <dbReference type="ARBA" id="ARBA00001974"/>
    </source>
</evidence>
<name>Q6ZEU4_SYNY3</name>
<evidence type="ECO:0000256" key="2">
    <source>
        <dbReference type="ARBA" id="ARBA00004170"/>
    </source>
</evidence>
<dbReference type="FunFam" id="3.50.50.100:FF:000017">
    <property type="entry name" value="Sulfide-quinone reductase"/>
    <property type="match status" value="1"/>
</dbReference>
<geneLocation type="plasmid" evidence="16 17">
    <name>pSYSM</name>
</geneLocation>
<evidence type="ECO:0000256" key="4">
    <source>
        <dbReference type="ARBA" id="ARBA00022719"/>
    </source>
</evidence>
<evidence type="ECO:0000256" key="13">
    <source>
        <dbReference type="ARBA" id="ARBA00071264"/>
    </source>
</evidence>
<dbReference type="InterPro" id="IPR052541">
    <property type="entry name" value="SQRD"/>
</dbReference>
<evidence type="ECO:0000256" key="5">
    <source>
        <dbReference type="ARBA" id="ARBA00022741"/>
    </source>
</evidence>
<dbReference type="EMBL" id="AP004310">
    <property type="protein sequence ID" value="BAD01806.1"/>
    <property type="molecule type" value="Genomic_DNA"/>
</dbReference>
<dbReference type="GO" id="GO:0016020">
    <property type="term" value="C:membrane"/>
    <property type="evidence" value="ECO:0007669"/>
    <property type="project" value="UniProtKB-SubCell"/>
</dbReference>
<protein>
    <recommendedName>
        <fullName evidence="13">Sulfide-quinone reductase</fullName>
        <ecNumber evidence="12">1.8.5.4</ecNumber>
    </recommendedName>
    <alternativeName>
        <fullName evidence="14">Sulfide:quinone oxidoreductase</fullName>
    </alternativeName>
</protein>
<evidence type="ECO:0000256" key="8">
    <source>
        <dbReference type="ARBA" id="ARBA00023136"/>
    </source>
</evidence>
<evidence type="ECO:0000256" key="11">
    <source>
        <dbReference type="ARBA" id="ARBA00060891"/>
    </source>
</evidence>
<keyword evidence="4" id="KW-0874">Quinone</keyword>
<evidence type="ECO:0000256" key="3">
    <source>
        <dbReference type="ARBA" id="ARBA00022630"/>
    </source>
</evidence>
<dbReference type="GO" id="GO:0000166">
    <property type="term" value="F:nucleotide binding"/>
    <property type="evidence" value="ECO:0007669"/>
    <property type="project" value="UniProtKB-KW"/>
</dbReference>
<comment type="subcellular location">
    <subcellularLocation>
        <location evidence="2">Membrane</location>
        <topology evidence="2">Peripheral membrane protein</topology>
    </subcellularLocation>
</comment>
<dbReference type="GO" id="GO:0048038">
    <property type="term" value="F:quinone binding"/>
    <property type="evidence" value="ECO:0007669"/>
    <property type="project" value="UniProtKB-KW"/>
</dbReference>
<reference evidence="16 17" key="1">
    <citation type="journal article" date="2003" name="DNA Res.">
        <title>Structural analysis of four large plasmids harboring in a unicellular cyanobacterium, Synechocystis sp. PCC 6803.</title>
        <authorList>
            <person name="Kaneko T."/>
            <person name="Nakamura Y."/>
            <person name="Sasamoto S."/>
            <person name="Watanabe A."/>
            <person name="Kohara M."/>
            <person name="Matsumoto M."/>
            <person name="Shimpo S."/>
            <person name="Yamada M."/>
            <person name="Tabata S."/>
        </authorList>
    </citation>
    <scope>NUCLEOTIDE SEQUENCE [LARGE SCALE GENOMIC DNA]</scope>
    <source>
        <strain evidence="17">ATCC 27184 / PCC 6803 / Kazusa</strain>
    </source>
</reference>
<dbReference type="GO" id="GO:0003955">
    <property type="term" value="F:NAD(P)H dehydrogenase (quinone) activity"/>
    <property type="evidence" value="ECO:0000318"/>
    <property type="project" value="GO_Central"/>
</dbReference>
<dbReference type="InterPro" id="IPR023753">
    <property type="entry name" value="FAD/NAD-binding_dom"/>
</dbReference>
<proteinExistence type="inferred from homology"/>
<evidence type="ECO:0000256" key="7">
    <source>
        <dbReference type="ARBA" id="ARBA00023002"/>
    </source>
</evidence>
<accession>Q6ZEU4</accession>
<evidence type="ECO:0000256" key="14">
    <source>
        <dbReference type="ARBA" id="ARBA00081101"/>
    </source>
</evidence>
<keyword evidence="5" id="KW-0547">Nucleotide-binding</keyword>
<comment type="similarity">
    <text evidence="11">Belongs to the SQRD family.</text>
</comment>
<evidence type="ECO:0000256" key="12">
    <source>
        <dbReference type="ARBA" id="ARBA00066453"/>
    </source>
</evidence>
<dbReference type="GO" id="GO:0019646">
    <property type="term" value="P:aerobic electron transport chain"/>
    <property type="evidence" value="ECO:0000318"/>
    <property type="project" value="GO_Central"/>
</dbReference>
<evidence type="ECO:0000313" key="16">
    <source>
        <dbReference type="EMBL" id="BAD01806.1"/>
    </source>
</evidence>
<dbReference type="PANTHER" id="PTHR43755">
    <property type="match status" value="1"/>
</dbReference>
<evidence type="ECO:0000259" key="15">
    <source>
        <dbReference type="Pfam" id="PF07992"/>
    </source>
</evidence>
<evidence type="ECO:0000256" key="10">
    <source>
        <dbReference type="ARBA" id="ARBA00054727"/>
    </source>
</evidence>
<dbReference type="PhylomeDB" id="Q6ZEU4"/>
<dbReference type="EC" id="1.8.5.4" evidence="12"/>
<dbReference type="GO" id="GO:0070224">
    <property type="term" value="F:sulfide:quinone oxidoreductase activity"/>
    <property type="evidence" value="ECO:0007669"/>
    <property type="project" value="UniProtKB-EC"/>
</dbReference>
<keyword evidence="17" id="KW-1185">Reference proteome</keyword>
<keyword evidence="16" id="KW-0614">Plasmid</keyword>
<organism evidence="16 17">
    <name type="scientific">Synechocystis sp. (strain ATCC 27184 / PCC 6803 / Kazusa)</name>
    <dbReference type="NCBI Taxonomy" id="1111708"/>
    <lineage>
        <taxon>Bacteria</taxon>
        <taxon>Bacillati</taxon>
        <taxon>Cyanobacteriota</taxon>
        <taxon>Cyanophyceae</taxon>
        <taxon>Synechococcales</taxon>
        <taxon>Merismopediaceae</taxon>
        <taxon>Synechocystis</taxon>
    </lineage>
</organism>
<comment type="function">
    <text evidence="10">Catalyzes the oxidation of hydrogen sulfide, with the help of a quinone. Consecutive reaction cycles lead to the accumulation of a polysulfide product on the active site Cys residues; these products are released when they exceed a critical length, typically as cyclooctasulfur.</text>
</comment>
<comment type="cofactor">
    <cofactor evidence="1">
        <name>FAD</name>
        <dbReference type="ChEBI" id="CHEBI:57692"/>
    </cofactor>
</comment>
<dbReference type="InterPro" id="IPR036188">
    <property type="entry name" value="FAD/NAD-bd_sf"/>
</dbReference>
<evidence type="ECO:0000256" key="6">
    <source>
        <dbReference type="ARBA" id="ARBA00022827"/>
    </source>
</evidence>
<keyword evidence="8" id="KW-0472">Membrane</keyword>
<evidence type="ECO:0000256" key="9">
    <source>
        <dbReference type="ARBA" id="ARBA00050821"/>
    </source>
</evidence>
<dbReference type="Gene3D" id="3.50.50.100">
    <property type="match status" value="1"/>
</dbReference>
<keyword evidence="6" id="KW-0274">FAD</keyword>